<evidence type="ECO:0000256" key="3">
    <source>
        <dbReference type="ARBA" id="ARBA00022517"/>
    </source>
</evidence>
<accession>A0A0W8CE44</accession>
<keyword evidence="6" id="KW-1133">Transmembrane helix</keyword>
<keyword evidence="3" id="KW-0690">Ribosome biogenesis</keyword>
<dbReference type="AlphaFoldDB" id="A0A0W8CE44"/>
<evidence type="ECO:0000256" key="6">
    <source>
        <dbReference type="SAM" id="Phobius"/>
    </source>
</evidence>
<proteinExistence type="inferred from homology"/>
<dbReference type="CDD" id="cd00472">
    <property type="entry name" value="Ribosomal_L24e_L24"/>
    <property type="match status" value="1"/>
</dbReference>
<dbReference type="SUPFAM" id="SSF57716">
    <property type="entry name" value="Glucocorticoid receptor-like (DNA-binding domain)"/>
    <property type="match status" value="1"/>
</dbReference>
<evidence type="ECO:0000256" key="1">
    <source>
        <dbReference type="ARBA" id="ARBA00004123"/>
    </source>
</evidence>
<evidence type="ECO:0000313" key="8">
    <source>
        <dbReference type="EMBL" id="KUF82210.1"/>
    </source>
</evidence>
<organism evidence="8 9">
    <name type="scientific">Phytophthora nicotianae</name>
    <name type="common">Potato buckeye rot agent</name>
    <name type="synonym">Phytophthora parasitica</name>
    <dbReference type="NCBI Taxonomy" id="4792"/>
    <lineage>
        <taxon>Eukaryota</taxon>
        <taxon>Sar</taxon>
        <taxon>Stramenopiles</taxon>
        <taxon>Oomycota</taxon>
        <taxon>Peronosporomycetes</taxon>
        <taxon>Peronosporales</taxon>
        <taxon>Peronosporaceae</taxon>
        <taxon>Phytophthora</taxon>
    </lineage>
</organism>
<gene>
    <name evidence="8" type="ORF">AM587_10008956</name>
</gene>
<dbReference type="FunFam" id="2.30.170.20:FF:000001">
    <property type="entry name" value="probable ribosome biogenesis protein RLP24"/>
    <property type="match status" value="1"/>
</dbReference>
<comment type="caution">
    <text evidence="8">The sequence shown here is derived from an EMBL/GenBank/DDBJ whole genome shotgun (WGS) entry which is preliminary data.</text>
</comment>
<dbReference type="Proteomes" id="UP000052943">
    <property type="component" value="Unassembled WGS sequence"/>
</dbReference>
<dbReference type="GO" id="GO:0005730">
    <property type="term" value="C:nucleolus"/>
    <property type="evidence" value="ECO:0007669"/>
    <property type="project" value="TreeGrafter"/>
</dbReference>
<dbReference type="PANTHER" id="PTHR10792:SF8">
    <property type="entry name" value="RIBOSOME BIOGENESIS PROTEIN RLP24-RELATED"/>
    <property type="match status" value="1"/>
</dbReference>
<dbReference type="PROSITE" id="PS01073">
    <property type="entry name" value="RIBOSOMAL_L24E"/>
    <property type="match status" value="1"/>
</dbReference>
<dbReference type="InterPro" id="IPR011017">
    <property type="entry name" value="TRASH_dom"/>
</dbReference>
<dbReference type="InterPro" id="IPR038630">
    <property type="entry name" value="L24e/L24_sf"/>
</dbReference>
<dbReference type="EMBL" id="LNFO01003801">
    <property type="protein sequence ID" value="KUF82210.1"/>
    <property type="molecule type" value="Genomic_DNA"/>
</dbReference>
<dbReference type="GO" id="GO:0003735">
    <property type="term" value="F:structural constituent of ribosome"/>
    <property type="evidence" value="ECO:0007669"/>
    <property type="project" value="InterPro"/>
</dbReference>
<dbReference type="Pfam" id="PF01246">
    <property type="entry name" value="Ribosomal_L24e"/>
    <property type="match status" value="1"/>
</dbReference>
<dbReference type="InterPro" id="IPR000988">
    <property type="entry name" value="Ribosomal_eL24-rel_N"/>
</dbReference>
<keyword evidence="6" id="KW-0812">Transmembrane</keyword>
<dbReference type="InterPro" id="IPR023442">
    <property type="entry name" value="Ribosomal_eL24_CS"/>
</dbReference>
<feature type="region of interest" description="Disordered" evidence="5">
    <location>
        <begin position="305"/>
        <end position="336"/>
    </location>
</feature>
<dbReference type="InterPro" id="IPR056366">
    <property type="entry name" value="Ribosomal_eL24"/>
</dbReference>
<dbReference type="SMART" id="SM00746">
    <property type="entry name" value="TRASH"/>
    <property type="match status" value="1"/>
</dbReference>
<evidence type="ECO:0000313" key="9">
    <source>
        <dbReference type="Proteomes" id="UP000052943"/>
    </source>
</evidence>
<dbReference type="OrthoDB" id="160910at2759"/>
<keyword evidence="4" id="KW-0539">Nucleus</keyword>
<reference evidence="8 9" key="1">
    <citation type="submission" date="2015-11" db="EMBL/GenBank/DDBJ databases">
        <title>Genomes and virulence difference between two physiological races of Phytophthora nicotianae.</title>
        <authorList>
            <person name="Liu H."/>
            <person name="Ma X."/>
            <person name="Yu H."/>
            <person name="Fang D."/>
            <person name="Li Y."/>
            <person name="Wang X."/>
            <person name="Wang W."/>
            <person name="Dong Y."/>
            <person name="Xiao B."/>
        </authorList>
    </citation>
    <scope>NUCLEOTIDE SEQUENCE [LARGE SCALE GENOMIC DNA]</scope>
    <source>
        <strain evidence="9">race 0</strain>
    </source>
</reference>
<comment type="subcellular location">
    <subcellularLocation>
        <location evidence="1">Nucleus</location>
    </subcellularLocation>
</comment>
<evidence type="ECO:0000259" key="7">
    <source>
        <dbReference type="SMART" id="SM00746"/>
    </source>
</evidence>
<comment type="similarity">
    <text evidence="2">Belongs to the eukaryotic ribosomal protein eL24 family.</text>
</comment>
<evidence type="ECO:0000256" key="5">
    <source>
        <dbReference type="SAM" id="MobiDB-lite"/>
    </source>
</evidence>
<keyword evidence="6" id="KW-0472">Membrane</keyword>
<feature type="transmembrane region" description="Helical" evidence="6">
    <location>
        <begin position="185"/>
        <end position="204"/>
    </location>
</feature>
<protein>
    <submittedName>
        <fullName evidence="8">Ribosome biogenesis protein RLP24</fullName>
    </submittedName>
</protein>
<evidence type="ECO:0000256" key="2">
    <source>
        <dbReference type="ARBA" id="ARBA00005647"/>
    </source>
</evidence>
<feature type="region of interest" description="Disordered" evidence="5">
    <location>
        <begin position="615"/>
        <end position="637"/>
    </location>
</feature>
<dbReference type="PANTHER" id="PTHR10792">
    <property type="entry name" value="60S RIBOSOMAL PROTEIN L24"/>
    <property type="match status" value="1"/>
</dbReference>
<evidence type="ECO:0000256" key="4">
    <source>
        <dbReference type="ARBA" id="ARBA00023242"/>
    </source>
</evidence>
<sequence>MVSAQGDGCPLKLSIAFPTGDVYAYDSVDISWNATERLAPSGSLETNTFGLTELAAGLDRISQNYYEITASRLRTCTYGVDCNPVTTGSQLTENTTNIPLNFTDGLAAFDSSELSFNQPGSYTLLAHLILPSSTPTSKRYDYAVFLKVQVLSRTSATVADTTATPYAASTGDSGSSGVSTEVICVLIISGIVVVALAVIGFVTLRSKIERNPEANANKRNNSKKGRGMFGFSSTGINSAGGVAVVSDDDAEEFAMLSMHEETMRQKRGSTYLSALNRGRRSSAAPQKKNGSPIQFAGPICSQSLDRKGAMGDDDSFNAGDITPQSVTIETPGTGRGIYTGLDNTPKVLAPKLSPYDQTSAPPGQIMFNDIMEDEVDSTGPRSGGVVGAVRQPNLEDSTMSDVTDLNLTAVSERIKQHRDIAEQEAAAHGKQDVLTADDLRESETKGPMALSDLLSSRSSASTKRPAAMRIHTCYFCSSPVYPGHGITFVRNDSKIFRFCRSKCHKNFNRKRNPRKVKWTKAFRKAAGKEMALDTTFDFDKQRHRAVKYDRELMGATIHAIERVTQIKEKREAAFYKNRMKDSKAKAKARDLRELEQNITLIEPAAAALKDQAQLNVSASKQKDAAATEAPSSMVLDQ</sequence>
<dbReference type="Gene3D" id="2.30.170.20">
    <property type="entry name" value="Ribosomal protein L24e"/>
    <property type="match status" value="1"/>
</dbReference>
<dbReference type="GO" id="GO:0042273">
    <property type="term" value="P:ribosomal large subunit biogenesis"/>
    <property type="evidence" value="ECO:0007669"/>
    <property type="project" value="TreeGrafter"/>
</dbReference>
<feature type="domain" description="TRASH" evidence="7">
    <location>
        <begin position="473"/>
        <end position="511"/>
    </location>
</feature>
<name>A0A0W8CE44_PHYNI</name>
<dbReference type="STRING" id="4790.A0A0W8CE44"/>